<dbReference type="AlphaFoldDB" id="A0A1V4QFW5"/>
<evidence type="ECO:0000313" key="2">
    <source>
        <dbReference type="Proteomes" id="UP000191663"/>
    </source>
</evidence>
<evidence type="ECO:0000313" key="1">
    <source>
        <dbReference type="EMBL" id="OPX18260.1"/>
    </source>
</evidence>
<name>A0A1V4QFW5_UNCW3</name>
<accession>A0A1V4QFW5</accession>
<organism evidence="1 2">
    <name type="scientific">candidate division WOR-3 bacterium 4484_100</name>
    <dbReference type="NCBI Taxonomy" id="1936077"/>
    <lineage>
        <taxon>Bacteria</taxon>
        <taxon>Bacteria division WOR-3</taxon>
    </lineage>
</organism>
<sequence>MVDETSCNDAFICTAAVERSSEDFLISPPKFKTFLRVSLIVVKTLFNSAAISSVRKLAPEEISFVFCQFFISFKSLLWARWRGKTSAEATAQEIMNTL</sequence>
<protein>
    <submittedName>
        <fullName evidence="1">Uncharacterized protein</fullName>
    </submittedName>
</protein>
<reference evidence="2" key="1">
    <citation type="submission" date="2017-01" db="EMBL/GenBank/DDBJ databases">
        <title>Novel pathways for hydrocarbon cycling and metabolic interdependencies in hydrothermal sediment communities.</title>
        <authorList>
            <person name="Dombrowski N."/>
            <person name="Seitz K."/>
            <person name="Teske A."/>
            <person name="Baker B."/>
        </authorList>
    </citation>
    <scope>NUCLEOTIDE SEQUENCE [LARGE SCALE GENOMIC DNA]</scope>
</reference>
<proteinExistence type="predicted"/>
<dbReference type="EMBL" id="MUKB01000026">
    <property type="protein sequence ID" value="OPX18260.1"/>
    <property type="molecule type" value="Genomic_DNA"/>
</dbReference>
<comment type="caution">
    <text evidence="1">The sequence shown here is derived from an EMBL/GenBank/DDBJ whole genome shotgun (WGS) entry which is preliminary data.</text>
</comment>
<dbReference type="Proteomes" id="UP000191663">
    <property type="component" value="Unassembled WGS sequence"/>
</dbReference>
<gene>
    <name evidence="1" type="ORF">BXT86_02065</name>
</gene>